<proteinExistence type="predicted"/>
<dbReference type="OrthoDB" id="10509231at2759"/>
<dbReference type="InParanoid" id="E4X3Y2"/>
<reference evidence="1" key="1">
    <citation type="journal article" date="2010" name="Science">
        <title>Plasticity of animal genome architecture unmasked by rapid evolution of a pelagic tunicate.</title>
        <authorList>
            <person name="Denoeud F."/>
            <person name="Henriet S."/>
            <person name="Mungpakdee S."/>
            <person name="Aury J.M."/>
            <person name="Da Silva C."/>
            <person name="Brinkmann H."/>
            <person name="Mikhaleva J."/>
            <person name="Olsen L.C."/>
            <person name="Jubin C."/>
            <person name="Canestro C."/>
            <person name="Bouquet J.M."/>
            <person name="Danks G."/>
            <person name="Poulain J."/>
            <person name="Campsteijn C."/>
            <person name="Adamski M."/>
            <person name="Cross I."/>
            <person name="Yadetie F."/>
            <person name="Muffato M."/>
            <person name="Louis A."/>
            <person name="Butcher S."/>
            <person name="Tsagkogeorga G."/>
            <person name="Konrad A."/>
            <person name="Singh S."/>
            <person name="Jensen M.F."/>
            <person name="Cong E.H."/>
            <person name="Eikeseth-Otteraa H."/>
            <person name="Noel B."/>
            <person name="Anthouard V."/>
            <person name="Porcel B.M."/>
            <person name="Kachouri-Lafond R."/>
            <person name="Nishino A."/>
            <person name="Ugolini M."/>
            <person name="Chourrout P."/>
            <person name="Nishida H."/>
            <person name="Aasland R."/>
            <person name="Huzurbazar S."/>
            <person name="Westhof E."/>
            <person name="Delsuc F."/>
            <person name="Lehrach H."/>
            <person name="Reinhardt R."/>
            <person name="Weissenbach J."/>
            <person name="Roy S.W."/>
            <person name="Artiguenave F."/>
            <person name="Postlethwait J.H."/>
            <person name="Manak J.R."/>
            <person name="Thompson E.M."/>
            <person name="Jaillon O."/>
            <person name="Du Pasquier L."/>
            <person name="Boudinot P."/>
            <person name="Liberles D.A."/>
            <person name="Volff J.N."/>
            <person name="Philippe H."/>
            <person name="Lenhard B."/>
            <person name="Roest Crollius H."/>
            <person name="Wincker P."/>
            <person name="Chourrout D."/>
        </authorList>
    </citation>
    <scope>NUCLEOTIDE SEQUENCE [LARGE SCALE GENOMIC DNA]</scope>
</reference>
<gene>
    <name evidence="1" type="ORF">GSOID_T00001092001</name>
</gene>
<keyword evidence="2" id="KW-1185">Reference proteome</keyword>
<dbReference type="EMBL" id="FN653024">
    <property type="protein sequence ID" value="CBY23770.1"/>
    <property type="molecule type" value="Genomic_DNA"/>
</dbReference>
<protein>
    <submittedName>
        <fullName evidence="1">Uncharacterized protein</fullName>
    </submittedName>
</protein>
<evidence type="ECO:0000313" key="2">
    <source>
        <dbReference type="Proteomes" id="UP000001307"/>
    </source>
</evidence>
<evidence type="ECO:0000313" key="1">
    <source>
        <dbReference type="EMBL" id="CBY23770.1"/>
    </source>
</evidence>
<name>E4X3Y2_OIKDI</name>
<organism evidence="1">
    <name type="scientific">Oikopleura dioica</name>
    <name type="common">Tunicate</name>
    <dbReference type="NCBI Taxonomy" id="34765"/>
    <lineage>
        <taxon>Eukaryota</taxon>
        <taxon>Metazoa</taxon>
        <taxon>Chordata</taxon>
        <taxon>Tunicata</taxon>
        <taxon>Appendicularia</taxon>
        <taxon>Copelata</taxon>
        <taxon>Oikopleuridae</taxon>
        <taxon>Oikopleura</taxon>
    </lineage>
</organism>
<dbReference type="AlphaFoldDB" id="E4X3Y2"/>
<accession>E4X3Y2</accession>
<dbReference type="Proteomes" id="UP000001307">
    <property type="component" value="Unassembled WGS sequence"/>
</dbReference>
<sequence>MKIFEKHKKYKKYTLFNPSNYSSSEFYDMSTSNSKRFSFISDFQDEDSFYRPFLKKDCFRSLIDFGIVLNNNKDNLAQCLGLKFDNKTPKPKLVIIKSWEEYKKNRTKKRKKRNLPIQRSCRRSRVHAEGRAIDLQISWVTDEKVWRKIIEKNIKNELFSQLENYAKGRFDFVKIINLDDGMKGSKKPLLHVSCDDTD</sequence>